<feature type="transmembrane region" description="Helical" evidence="5">
    <location>
        <begin position="87"/>
        <end position="107"/>
    </location>
</feature>
<evidence type="ECO:0000256" key="2">
    <source>
        <dbReference type="ARBA" id="ARBA00022692"/>
    </source>
</evidence>
<dbReference type="PROSITE" id="PS50262">
    <property type="entry name" value="G_PROTEIN_RECEP_F1_2"/>
    <property type="match status" value="1"/>
</dbReference>
<evidence type="ECO:0000259" key="6">
    <source>
        <dbReference type="PROSITE" id="PS50262"/>
    </source>
</evidence>
<feature type="transmembrane region" description="Helical" evidence="5">
    <location>
        <begin position="226"/>
        <end position="249"/>
    </location>
</feature>
<dbReference type="PANTHER" id="PTHR46641:SF2">
    <property type="entry name" value="FMRFAMIDE RECEPTOR"/>
    <property type="match status" value="1"/>
</dbReference>
<proteinExistence type="predicted"/>
<keyword evidence="3 5" id="KW-1133">Transmembrane helix</keyword>
<feature type="domain" description="G-protein coupled receptors family 1 profile" evidence="6">
    <location>
        <begin position="59"/>
        <end position="331"/>
    </location>
</feature>
<evidence type="ECO:0000313" key="8">
    <source>
        <dbReference type="Proteomes" id="UP001208570"/>
    </source>
</evidence>
<feature type="transmembrane region" description="Helical" evidence="5">
    <location>
        <begin position="161"/>
        <end position="183"/>
    </location>
</feature>
<dbReference type="EMBL" id="JAODUP010001044">
    <property type="protein sequence ID" value="KAK2141773.1"/>
    <property type="molecule type" value="Genomic_DNA"/>
</dbReference>
<evidence type="ECO:0000256" key="5">
    <source>
        <dbReference type="SAM" id="Phobius"/>
    </source>
</evidence>
<keyword evidence="8" id="KW-1185">Reference proteome</keyword>
<keyword evidence="4 5" id="KW-0472">Membrane</keyword>
<feature type="transmembrane region" description="Helical" evidence="5">
    <location>
        <begin position="47"/>
        <end position="66"/>
    </location>
</feature>
<reference evidence="7" key="1">
    <citation type="journal article" date="2023" name="Mol. Biol. Evol.">
        <title>Third-Generation Sequencing Reveals the Adaptive Role of the Epigenome in Three Deep-Sea Polychaetes.</title>
        <authorList>
            <person name="Perez M."/>
            <person name="Aroh O."/>
            <person name="Sun Y."/>
            <person name="Lan Y."/>
            <person name="Juniper S.K."/>
            <person name="Young C.R."/>
            <person name="Angers B."/>
            <person name="Qian P.Y."/>
        </authorList>
    </citation>
    <scope>NUCLEOTIDE SEQUENCE</scope>
    <source>
        <strain evidence="7">P08H-3</strain>
    </source>
</reference>
<comment type="subcellular location">
    <subcellularLocation>
        <location evidence="1">Membrane</location>
    </subcellularLocation>
</comment>
<dbReference type="Proteomes" id="UP001208570">
    <property type="component" value="Unassembled WGS sequence"/>
</dbReference>
<protein>
    <recommendedName>
        <fullName evidence="6">G-protein coupled receptors family 1 profile domain-containing protein</fullName>
    </recommendedName>
</protein>
<dbReference type="InterPro" id="IPR000276">
    <property type="entry name" value="GPCR_Rhodpsn"/>
</dbReference>
<sequence length="395" mass="44768">MQKMSTTNVTCRSKLGDVLLGNGSEVILNGSFRDAVSHPVYTQWFELVIPIISFLGILGNILNLIVLTRQRILSSMDRLERSATYGLAALALSDMMFCVAVFPHAFTYQDRHYSIDGDRLFDLYYRVYGIAMINLFLMTSTWLIVVLAVSRYMVVVYPLKARYTVTVAKTTSTIVLTYAGSLIMSLPHFLHLRITACSGIEGHSVQEIRGIADRTMQHHLTFYIKWIWPVFADFVPLLILVFCNTRLACELRQARMFRRSSSCHVRNNQDRHDRVTLTLVIIILMLLVFVSPSEIIRYVNPYGSWGYVGYVVASVTNVLQALNFAINFALYCAVNRHFRQAMCDILCRCTHKGSRLNGDQFENSPINGKPLRQKSVVLANKKGNSPTMSCGESFL</sequence>
<dbReference type="InterPro" id="IPR017452">
    <property type="entry name" value="GPCR_Rhodpsn_7TM"/>
</dbReference>
<dbReference type="PANTHER" id="PTHR46641">
    <property type="entry name" value="FMRFAMIDE RECEPTOR-RELATED"/>
    <property type="match status" value="1"/>
</dbReference>
<dbReference type="InterPro" id="IPR052954">
    <property type="entry name" value="GPCR-Ligand_Int"/>
</dbReference>
<accession>A0AAD9MRT1</accession>
<dbReference type="GO" id="GO:0004930">
    <property type="term" value="F:G protein-coupled receptor activity"/>
    <property type="evidence" value="ECO:0007669"/>
    <property type="project" value="InterPro"/>
</dbReference>
<feature type="transmembrane region" description="Helical" evidence="5">
    <location>
        <begin position="275"/>
        <end position="295"/>
    </location>
</feature>
<evidence type="ECO:0000256" key="1">
    <source>
        <dbReference type="ARBA" id="ARBA00004370"/>
    </source>
</evidence>
<comment type="caution">
    <text evidence="7">The sequence shown here is derived from an EMBL/GenBank/DDBJ whole genome shotgun (WGS) entry which is preliminary data.</text>
</comment>
<evidence type="ECO:0000256" key="4">
    <source>
        <dbReference type="ARBA" id="ARBA00023136"/>
    </source>
</evidence>
<dbReference type="CDD" id="cd14978">
    <property type="entry name" value="7tmA_FMRFamide_R-like"/>
    <property type="match status" value="1"/>
</dbReference>
<name>A0AAD9MRT1_9ANNE</name>
<organism evidence="7 8">
    <name type="scientific">Paralvinella palmiformis</name>
    <dbReference type="NCBI Taxonomy" id="53620"/>
    <lineage>
        <taxon>Eukaryota</taxon>
        <taxon>Metazoa</taxon>
        <taxon>Spiralia</taxon>
        <taxon>Lophotrochozoa</taxon>
        <taxon>Annelida</taxon>
        <taxon>Polychaeta</taxon>
        <taxon>Sedentaria</taxon>
        <taxon>Canalipalpata</taxon>
        <taxon>Terebellida</taxon>
        <taxon>Terebelliformia</taxon>
        <taxon>Alvinellidae</taxon>
        <taxon>Paralvinella</taxon>
    </lineage>
</organism>
<keyword evidence="2 5" id="KW-0812">Transmembrane</keyword>
<feature type="transmembrane region" description="Helical" evidence="5">
    <location>
        <begin position="307"/>
        <end position="332"/>
    </location>
</feature>
<dbReference type="PRINTS" id="PR00237">
    <property type="entry name" value="GPCRRHODOPSN"/>
</dbReference>
<feature type="transmembrane region" description="Helical" evidence="5">
    <location>
        <begin position="127"/>
        <end position="149"/>
    </location>
</feature>
<evidence type="ECO:0000313" key="7">
    <source>
        <dbReference type="EMBL" id="KAK2141773.1"/>
    </source>
</evidence>
<dbReference type="SUPFAM" id="SSF81321">
    <property type="entry name" value="Family A G protein-coupled receptor-like"/>
    <property type="match status" value="1"/>
</dbReference>
<dbReference type="Gene3D" id="1.20.1070.10">
    <property type="entry name" value="Rhodopsin 7-helix transmembrane proteins"/>
    <property type="match status" value="1"/>
</dbReference>
<dbReference type="Pfam" id="PF00001">
    <property type="entry name" value="7tm_1"/>
    <property type="match status" value="1"/>
</dbReference>
<gene>
    <name evidence="7" type="ORF">LSH36_1044g00009</name>
</gene>
<dbReference type="AlphaFoldDB" id="A0AAD9MRT1"/>
<dbReference type="GO" id="GO:0016020">
    <property type="term" value="C:membrane"/>
    <property type="evidence" value="ECO:0007669"/>
    <property type="project" value="UniProtKB-SubCell"/>
</dbReference>
<evidence type="ECO:0000256" key="3">
    <source>
        <dbReference type="ARBA" id="ARBA00022989"/>
    </source>
</evidence>